<dbReference type="AlphaFoldDB" id="A0A9J6PHI9"/>
<gene>
    <name evidence="1" type="ORF">NJQ99_12670</name>
</gene>
<name>A0A9J6PHI9_9PROT</name>
<protein>
    <submittedName>
        <fullName evidence="1">Uncharacterized protein</fullName>
    </submittedName>
</protein>
<dbReference type="EMBL" id="JAMZFT010000003">
    <property type="protein sequence ID" value="MCP1337267.1"/>
    <property type="molecule type" value="Genomic_DNA"/>
</dbReference>
<keyword evidence="2" id="KW-1185">Reference proteome</keyword>
<reference evidence="1" key="1">
    <citation type="submission" date="2022-06" db="EMBL/GenBank/DDBJ databases">
        <title>Isolation and Genomics of Futiania mangrovii gen. nov., sp. nov., a Rare and Metabolically-versatile member in the Class Alphaproteobacteria.</title>
        <authorList>
            <person name="Liu L."/>
            <person name="Huang W.-C."/>
            <person name="Pan J."/>
            <person name="Li J."/>
            <person name="Huang Y."/>
            <person name="Du H."/>
            <person name="Liu Y."/>
            <person name="Li M."/>
        </authorList>
    </citation>
    <scope>NUCLEOTIDE SEQUENCE</scope>
    <source>
        <strain evidence="1">FT118</strain>
    </source>
</reference>
<dbReference type="RefSeq" id="WP_269333236.1">
    <property type="nucleotide sequence ID" value="NZ_JAMZFT010000003.1"/>
</dbReference>
<accession>A0A9J6PHI9</accession>
<evidence type="ECO:0000313" key="1">
    <source>
        <dbReference type="EMBL" id="MCP1337267.1"/>
    </source>
</evidence>
<comment type="caution">
    <text evidence="1">The sequence shown here is derived from an EMBL/GenBank/DDBJ whole genome shotgun (WGS) entry which is preliminary data.</text>
</comment>
<sequence length="71" mass="7682">MSGLSLLGALLASHGLALWFAWRLGRRAGRAEAEADAADRALRLQRRLAEMAALPSLDRDALVRELRSAGL</sequence>
<organism evidence="1 2">
    <name type="scientific">Futiania mangrovi</name>
    <dbReference type="NCBI Taxonomy" id="2959716"/>
    <lineage>
        <taxon>Bacteria</taxon>
        <taxon>Pseudomonadati</taxon>
        <taxon>Pseudomonadota</taxon>
        <taxon>Alphaproteobacteria</taxon>
        <taxon>Futianiales</taxon>
        <taxon>Futianiaceae</taxon>
        <taxon>Futiania</taxon>
    </lineage>
</organism>
<dbReference type="Proteomes" id="UP001055804">
    <property type="component" value="Unassembled WGS sequence"/>
</dbReference>
<evidence type="ECO:0000313" key="2">
    <source>
        <dbReference type="Proteomes" id="UP001055804"/>
    </source>
</evidence>
<proteinExistence type="predicted"/>